<name>A0ABV7E054_9RHOB</name>
<evidence type="ECO:0000313" key="3">
    <source>
        <dbReference type="Proteomes" id="UP001595445"/>
    </source>
</evidence>
<dbReference type="EMBL" id="JBHRSM010000041">
    <property type="protein sequence ID" value="MFC3087939.1"/>
    <property type="molecule type" value="Genomic_DNA"/>
</dbReference>
<protein>
    <submittedName>
        <fullName evidence="2">Glycosyltransferase</fullName>
    </submittedName>
</protein>
<keyword evidence="3" id="KW-1185">Reference proteome</keyword>
<dbReference type="Pfam" id="PF13579">
    <property type="entry name" value="Glyco_trans_4_4"/>
    <property type="match status" value="1"/>
</dbReference>
<dbReference type="RefSeq" id="WP_197647748.1">
    <property type="nucleotide sequence ID" value="NZ_JAEACP010000041.1"/>
</dbReference>
<reference evidence="3" key="1">
    <citation type="journal article" date="2019" name="Int. J. Syst. Evol. Microbiol.">
        <title>The Global Catalogue of Microorganisms (GCM) 10K type strain sequencing project: providing services to taxonomists for standard genome sequencing and annotation.</title>
        <authorList>
            <consortium name="The Broad Institute Genomics Platform"/>
            <consortium name="The Broad Institute Genome Sequencing Center for Infectious Disease"/>
            <person name="Wu L."/>
            <person name="Ma J."/>
        </authorList>
    </citation>
    <scope>NUCLEOTIDE SEQUENCE [LARGE SCALE GENOMIC DNA]</scope>
    <source>
        <strain evidence="3">KCTC 62102</strain>
    </source>
</reference>
<sequence length="201" mass="23048">MKLVLIADTFPPLRSSGAVQLRDLARAFVRQGHEVTVLLPAAEIAGYWAEEPFDGARVMRLKAPATKDIGYVRRTLGEWRMPYAMRRALGQSPLAGARWDGVIWYSPSIFHAPLVRTLKARSRCKSYLIIRDIFPEWAVDLGLMRKGLPYRFFKWIARQQYEAADIIGVQTPGNTGYFQHWQQEKPRRVLGSRPIDFGRFA</sequence>
<dbReference type="Proteomes" id="UP001595445">
    <property type="component" value="Unassembled WGS sequence"/>
</dbReference>
<proteinExistence type="predicted"/>
<dbReference type="SUPFAM" id="SSF53756">
    <property type="entry name" value="UDP-Glycosyltransferase/glycogen phosphorylase"/>
    <property type="match status" value="1"/>
</dbReference>
<dbReference type="InterPro" id="IPR028098">
    <property type="entry name" value="Glyco_trans_4-like_N"/>
</dbReference>
<evidence type="ECO:0000259" key="1">
    <source>
        <dbReference type="Pfam" id="PF13579"/>
    </source>
</evidence>
<evidence type="ECO:0000313" key="2">
    <source>
        <dbReference type="EMBL" id="MFC3087939.1"/>
    </source>
</evidence>
<feature type="domain" description="Glycosyltransferase subfamily 4-like N-terminal" evidence="1">
    <location>
        <begin position="18"/>
        <end position="178"/>
    </location>
</feature>
<organism evidence="2 3">
    <name type="scientific">Tabrizicola soli</name>
    <dbReference type="NCBI Taxonomy" id="2185115"/>
    <lineage>
        <taxon>Bacteria</taxon>
        <taxon>Pseudomonadati</taxon>
        <taxon>Pseudomonadota</taxon>
        <taxon>Alphaproteobacteria</taxon>
        <taxon>Rhodobacterales</taxon>
        <taxon>Paracoccaceae</taxon>
        <taxon>Tabrizicola</taxon>
    </lineage>
</organism>
<comment type="caution">
    <text evidence="2">The sequence shown here is derived from an EMBL/GenBank/DDBJ whole genome shotgun (WGS) entry which is preliminary data.</text>
</comment>
<gene>
    <name evidence="2" type="ORF">ACFOD6_18005</name>
</gene>
<accession>A0ABV7E054</accession>
<dbReference type="Gene3D" id="3.40.50.2000">
    <property type="entry name" value="Glycogen Phosphorylase B"/>
    <property type="match status" value="1"/>
</dbReference>